<sequence>MRVAKACRQCRSSKRKCIRSDSHGPCVQCSKRQIPCSGKLKAIRGAQLLPCHVESPNAQEDDDDGANLPEDIVIELVEHYISKIHDRPHSLFHLPTLRMSVRKGAINKALLLAICAMGSRFSASAEIRKLEHQLTEKSKRLLLADLENICLETIQTSVLVANLCAAIGNSSSEALFFRISIGMAQIMRLPLVDPGDTVVMGELKRRIWWTLYMADRWYSSGLDLPRQIIDSERSTELPMEESTFRDLSIDQLTLDTPWKPGLWAYMITLVDVFGPIQDLNHRIVQEHVEDDEIDRCAYDLSRKLDAWEKSLPADIILNEENLQRHKQKSNGGPFVALHLGFHHYSTLLYFQYLESKGTSTSTTKMFAERCKYHASSYSALLKFARENEGFKAVYPTVGHMAIVSSSVLLHTLLFGDEDKIPSARNSLNANFEALVELEHYWPSLKSMV</sequence>
<dbReference type="InterPro" id="IPR050815">
    <property type="entry name" value="TF_fung"/>
</dbReference>
<dbReference type="Proteomes" id="UP000256328">
    <property type="component" value="Unassembled WGS sequence"/>
</dbReference>
<dbReference type="PROSITE" id="PS00463">
    <property type="entry name" value="ZN2_CY6_FUNGAL_1"/>
    <property type="match status" value="1"/>
</dbReference>
<evidence type="ECO:0000313" key="8">
    <source>
        <dbReference type="Proteomes" id="UP000256328"/>
    </source>
</evidence>
<accession>A0A3D8Q916</accession>
<dbReference type="InterPro" id="IPR007219">
    <property type="entry name" value="XnlR_reg_dom"/>
</dbReference>
<keyword evidence="3" id="KW-0805">Transcription regulation</keyword>
<dbReference type="SMART" id="SM00066">
    <property type="entry name" value="GAL4"/>
    <property type="match status" value="1"/>
</dbReference>
<dbReference type="GO" id="GO:0006351">
    <property type="term" value="P:DNA-templated transcription"/>
    <property type="evidence" value="ECO:0007669"/>
    <property type="project" value="InterPro"/>
</dbReference>
<evidence type="ECO:0000256" key="1">
    <source>
        <dbReference type="ARBA" id="ARBA00004123"/>
    </source>
</evidence>
<comment type="subcellular location">
    <subcellularLocation>
        <location evidence="1">Nucleus</location>
    </subcellularLocation>
</comment>
<dbReference type="GO" id="GO:0000981">
    <property type="term" value="F:DNA-binding transcription factor activity, RNA polymerase II-specific"/>
    <property type="evidence" value="ECO:0007669"/>
    <property type="project" value="InterPro"/>
</dbReference>
<organism evidence="7 8">
    <name type="scientific">Coleophoma crateriformis</name>
    <dbReference type="NCBI Taxonomy" id="565419"/>
    <lineage>
        <taxon>Eukaryota</taxon>
        <taxon>Fungi</taxon>
        <taxon>Dikarya</taxon>
        <taxon>Ascomycota</taxon>
        <taxon>Pezizomycotina</taxon>
        <taxon>Leotiomycetes</taxon>
        <taxon>Helotiales</taxon>
        <taxon>Dermateaceae</taxon>
        <taxon>Coleophoma</taxon>
    </lineage>
</organism>
<dbReference type="CDD" id="cd12148">
    <property type="entry name" value="fungal_TF_MHR"/>
    <property type="match status" value="1"/>
</dbReference>
<feature type="domain" description="Zn(2)-C6 fungal-type" evidence="6">
    <location>
        <begin position="6"/>
        <end position="37"/>
    </location>
</feature>
<evidence type="ECO:0000256" key="3">
    <source>
        <dbReference type="ARBA" id="ARBA00023015"/>
    </source>
</evidence>
<dbReference type="AlphaFoldDB" id="A0A3D8Q916"/>
<dbReference type="CDD" id="cd00067">
    <property type="entry name" value="GAL4"/>
    <property type="match status" value="1"/>
</dbReference>
<protein>
    <recommendedName>
        <fullName evidence="6">Zn(2)-C6 fungal-type domain-containing protein</fullName>
    </recommendedName>
</protein>
<evidence type="ECO:0000256" key="4">
    <source>
        <dbReference type="ARBA" id="ARBA00023163"/>
    </source>
</evidence>
<keyword evidence="2" id="KW-0479">Metal-binding</keyword>
<keyword evidence="8" id="KW-1185">Reference proteome</keyword>
<dbReference type="InterPro" id="IPR036864">
    <property type="entry name" value="Zn2-C6_fun-type_DNA-bd_sf"/>
</dbReference>
<dbReference type="Gene3D" id="4.10.240.10">
    <property type="entry name" value="Zn(2)-C6 fungal-type DNA-binding domain"/>
    <property type="match status" value="1"/>
</dbReference>
<evidence type="ECO:0000313" key="7">
    <source>
        <dbReference type="EMBL" id="RDW58325.1"/>
    </source>
</evidence>
<dbReference type="GO" id="GO:0005634">
    <property type="term" value="C:nucleus"/>
    <property type="evidence" value="ECO:0007669"/>
    <property type="project" value="UniProtKB-SubCell"/>
</dbReference>
<gene>
    <name evidence="7" type="ORF">BP5796_12255</name>
</gene>
<dbReference type="InterPro" id="IPR001138">
    <property type="entry name" value="Zn2Cys6_DnaBD"/>
</dbReference>
<dbReference type="Pfam" id="PF04082">
    <property type="entry name" value="Fungal_trans"/>
    <property type="match status" value="1"/>
</dbReference>
<name>A0A3D8Q916_9HELO</name>
<dbReference type="EMBL" id="PDLN01000021">
    <property type="protein sequence ID" value="RDW58325.1"/>
    <property type="molecule type" value="Genomic_DNA"/>
</dbReference>
<dbReference type="PANTHER" id="PTHR47338">
    <property type="entry name" value="ZN(II)2CYS6 TRANSCRIPTION FACTOR (EUROFUNG)-RELATED"/>
    <property type="match status" value="1"/>
</dbReference>
<dbReference type="PROSITE" id="PS50048">
    <property type="entry name" value="ZN2_CY6_FUNGAL_2"/>
    <property type="match status" value="1"/>
</dbReference>
<dbReference type="SMART" id="SM00906">
    <property type="entry name" value="Fungal_trans"/>
    <property type="match status" value="1"/>
</dbReference>
<keyword evidence="4" id="KW-0804">Transcription</keyword>
<comment type="caution">
    <text evidence="7">The sequence shown here is derived from an EMBL/GenBank/DDBJ whole genome shotgun (WGS) entry which is preliminary data.</text>
</comment>
<keyword evidence="5" id="KW-0539">Nucleus</keyword>
<proteinExistence type="predicted"/>
<evidence type="ECO:0000259" key="6">
    <source>
        <dbReference type="PROSITE" id="PS50048"/>
    </source>
</evidence>
<dbReference type="GO" id="GO:0003677">
    <property type="term" value="F:DNA binding"/>
    <property type="evidence" value="ECO:0007669"/>
    <property type="project" value="InterPro"/>
</dbReference>
<dbReference type="OrthoDB" id="1924787at2759"/>
<dbReference type="PANTHER" id="PTHR47338:SF16">
    <property type="entry name" value="TRANSCRIPTION FACTOR, PUTATIVE (AFU_ORTHOLOGUE AFUA_2G09360)-RELATED"/>
    <property type="match status" value="1"/>
</dbReference>
<dbReference type="SUPFAM" id="SSF57701">
    <property type="entry name" value="Zn2/Cys6 DNA-binding domain"/>
    <property type="match status" value="1"/>
</dbReference>
<evidence type="ECO:0000256" key="5">
    <source>
        <dbReference type="ARBA" id="ARBA00023242"/>
    </source>
</evidence>
<reference evidence="7 8" key="1">
    <citation type="journal article" date="2018" name="IMA Fungus">
        <title>IMA Genome-F 9: Draft genome sequence of Annulohypoxylon stygium, Aspergillus mulundensis, Berkeleyomyces basicola (syn. Thielaviopsis basicola), Ceratocystis smalleyi, two Cercospora beticola strains, Coleophoma cylindrospora, Fusarium fracticaudum, Phialophora cf. hyalina, and Morchella septimelata.</title>
        <authorList>
            <person name="Wingfield B.D."/>
            <person name="Bills G.F."/>
            <person name="Dong Y."/>
            <person name="Huang W."/>
            <person name="Nel W.J."/>
            <person name="Swalarsk-Parry B.S."/>
            <person name="Vaghefi N."/>
            <person name="Wilken P.M."/>
            <person name="An Z."/>
            <person name="de Beer Z.W."/>
            <person name="De Vos L."/>
            <person name="Chen L."/>
            <person name="Duong T.A."/>
            <person name="Gao Y."/>
            <person name="Hammerbacher A."/>
            <person name="Kikkert J.R."/>
            <person name="Li Y."/>
            <person name="Li H."/>
            <person name="Li K."/>
            <person name="Li Q."/>
            <person name="Liu X."/>
            <person name="Ma X."/>
            <person name="Naidoo K."/>
            <person name="Pethybridge S.J."/>
            <person name="Sun J."/>
            <person name="Steenkamp E.T."/>
            <person name="van der Nest M.A."/>
            <person name="van Wyk S."/>
            <person name="Wingfield M.J."/>
            <person name="Xiong C."/>
            <person name="Yue Q."/>
            <person name="Zhang X."/>
        </authorList>
    </citation>
    <scope>NUCLEOTIDE SEQUENCE [LARGE SCALE GENOMIC DNA]</scope>
    <source>
        <strain evidence="7 8">BP5796</strain>
    </source>
</reference>
<dbReference type="GO" id="GO:0008270">
    <property type="term" value="F:zinc ion binding"/>
    <property type="evidence" value="ECO:0007669"/>
    <property type="project" value="InterPro"/>
</dbReference>
<evidence type="ECO:0000256" key="2">
    <source>
        <dbReference type="ARBA" id="ARBA00022723"/>
    </source>
</evidence>